<feature type="domain" description="SHSP" evidence="3">
    <location>
        <begin position="6"/>
        <end position="119"/>
    </location>
</feature>
<dbReference type="EMBL" id="JBHSDJ010000115">
    <property type="protein sequence ID" value="MFC4248130.1"/>
    <property type="molecule type" value="Genomic_DNA"/>
</dbReference>
<comment type="similarity">
    <text evidence="1 2">Belongs to the small heat shock protein (HSP20) family.</text>
</comment>
<dbReference type="GeneID" id="71852669"/>
<comment type="caution">
    <text evidence="4">The sequence shown here is derived from an EMBL/GenBank/DDBJ whole genome shotgun (WGS) entry which is preliminary data.</text>
</comment>
<evidence type="ECO:0000259" key="3">
    <source>
        <dbReference type="PROSITE" id="PS01031"/>
    </source>
</evidence>
<name>A0ABD5P209_9EURY</name>
<gene>
    <name evidence="4" type="ORF">ACFOZ7_14505</name>
</gene>
<dbReference type="SUPFAM" id="SSF49764">
    <property type="entry name" value="HSP20-like chaperones"/>
    <property type="match status" value="1"/>
</dbReference>
<dbReference type="Gene3D" id="2.60.40.790">
    <property type="match status" value="1"/>
</dbReference>
<proteinExistence type="inferred from homology"/>
<sequence>MSALRDALRNLSDAVFFDLLESDDAYLLVLDLPGVSAETLDLTVEDGHISIEAQREKDVPGDYRYLEENRSMFLEVDLPLPADATETEAEASVSRGVLELQLPKRGTAEETTIDVVESEDA</sequence>
<evidence type="ECO:0000256" key="2">
    <source>
        <dbReference type="RuleBase" id="RU003616"/>
    </source>
</evidence>
<accession>A0ABD5P209</accession>
<evidence type="ECO:0000256" key="1">
    <source>
        <dbReference type="PROSITE-ProRule" id="PRU00285"/>
    </source>
</evidence>
<protein>
    <submittedName>
        <fullName evidence="4">Hsp20/alpha crystallin family protein</fullName>
    </submittedName>
</protein>
<evidence type="ECO:0000313" key="5">
    <source>
        <dbReference type="Proteomes" id="UP001595821"/>
    </source>
</evidence>
<dbReference type="AlphaFoldDB" id="A0ABD5P209"/>
<dbReference type="InterPro" id="IPR002068">
    <property type="entry name" value="A-crystallin/Hsp20_dom"/>
</dbReference>
<dbReference type="RefSeq" id="WP_246971898.1">
    <property type="nucleotide sequence ID" value="NZ_CP095397.1"/>
</dbReference>
<reference evidence="4 5" key="1">
    <citation type="journal article" date="2014" name="Int. J. Syst. Evol. Microbiol.">
        <title>Complete genome sequence of Corynebacterium casei LMG S-19264T (=DSM 44701T), isolated from a smear-ripened cheese.</title>
        <authorList>
            <consortium name="US DOE Joint Genome Institute (JGI-PGF)"/>
            <person name="Walter F."/>
            <person name="Albersmeier A."/>
            <person name="Kalinowski J."/>
            <person name="Ruckert C."/>
        </authorList>
    </citation>
    <scope>NUCLEOTIDE SEQUENCE [LARGE SCALE GENOMIC DNA]</scope>
    <source>
        <strain evidence="4 5">IBRC-M 10912</strain>
    </source>
</reference>
<dbReference type="InterPro" id="IPR008978">
    <property type="entry name" value="HSP20-like_chaperone"/>
</dbReference>
<dbReference type="CDD" id="cd06464">
    <property type="entry name" value="ACD_sHsps-like"/>
    <property type="match status" value="1"/>
</dbReference>
<evidence type="ECO:0000313" key="4">
    <source>
        <dbReference type="EMBL" id="MFC4248130.1"/>
    </source>
</evidence>
<dbReference type="Proteomes" id="UP001595821">
    <property type="component" value="Unassembled WGS sequence"/>
</dbReference>
<dbReference type="Pfam" id="PF00011">
    <property type="entry name" value="HSP20"/>
    <property type="match status" value="1"/>
</dbReference>
<dbReference type="PROSITE" id="PS01031">
    <property type="entry name" value="SHSP"/>
    <property type="match status" value="1"/>
</dbReference>
<organism evidence="4 5">
    <name type="scientific">Natribaculum luteum</name>
    <dbReference type="NCBI Taxonomy" id="1586232"/>
    <lineage>
        <taxon>Archaea</taxon>
        <taxon>Methanobacteriati</taxon>
        <taxon>Methanobacteriota</taxon>
        <taxon>Stenosarchaea group</taxon>
        <taxon>Halobacteria</taxon>
        <taxon>Halobacteriales</taxon>
        <taxon>Natrialbaceae</taxon>
        <taxon>Natribaculum</taxon>
    </lineage>
</organism>